<dbReference type="OrthoDB" id="1367217at2"/>
<organism evidence="3 4">
    <name type="scientific">Nonlabens spongiae</name>
    <dbReference type="NCBI Taxonomy" id="331648"/>
    <lineage>
        <taxon>Bacteria</taxon>
        <taxon>Pseudomonadati</taxon>
        <taxon>Bacteroidota</taxon>
        <taxon>Flavobacteriia</taxon>
        <taxon>Flavobacteriales</taxon>
        <taxon>Flavobacteriaceae</taxon>
        <taxon>Nonlabens</taxon>
    </lineage>
</organism>
<dbReference type="RefSeq" id="WP_085767201.1">
    <property type="nucleotide sequence ID" value="NZ_CP019344.1"/>
</dbReference>
<dbReference type="EMBL" id="CP019344">
    <property type="protein sequence ID" value="ARN78397.1"/>
    <property type="molecule type" value="Genomic_DNA"/>
</dbReference>
<keyword evidence="4" id="KW-1185">Reference proteome</keyword>
<feature type="region of interest" description="Disordered" evidence="1">
    <location>
        <begin position="164"/>
        <end position="183"/>
    </location>
</feature>
<name>A0A1W6MLE7_9FLAO</name>
<sequence length="183" mass="20454">MENPTSQGNNYGNKHPYEGQKLPADPLALTLGIVSLVIFLVLCWCYGVIAIITLILGIIGLVQANRSLKIYRSNPDKYSQATFRSVQNGRILNIISVVLSSLVTIGFLILALFFGSIFYSIMDGDWENIGNPDQFEQRIYGEDDGVLEESTDDWIYEDDIEDIDAEPDTLSTPEPPEEVIFDN</sequence>
<evidence type="ECO:0000256" key="1">
    <source>
        <dbReference type="SAM" id="MobiDB-lite"/>
    </source>
</evidence>
<evidence type="ECO:0000313" key="3">
    <source>
        <dbReference type="EMBL" id="ARN78397.1"/>
    </source>
</evidence>
<dbReference type="Proteomes" id="UP000193431">
    <property type="component" value="Chromosome"/>
</dbReference>
<evidence type="ECO:0000313" key="4">
    <source>
        <dbReference type="Proteomes" id="UP000193431"/>
    </source>
</evidence>
<evidence type="ECO:0008006" key="5">
    <source>
        <dbReference type="Google" id="ProtNLM"/>
    </source>
</evidence>
<reference evidence="3 4" key="1">
    <citation type="submission" date="2016-11" db="EMBL/GenBank/DDBJ databases">
        <title>Trade-off between light-utilization and light-protection in marine flavobacteria.</title>
        <authorList>
            <person name="Kumagai Y."/>
        </authorList>
    </citation>
    <scope>NUCLEOTIDE SEQUENCE [LARGE SCALE GENOMIC DNA]</scope>
    <source>
        <strain evidence="3 4">JCM 13191</strain>
    </source>
</reference>
<dbReference type="STRING" id="331648.BST97_10590"/>
<proteinExistence type="predicted"/>
<keyword evidence="2" id="KW-1133">Transmembrane helix</keyword>
<accession>A0A1W6MLE7</accession>
<keyword evidence="2" id="KW-0472">Membrane</keyword>
<feature type="transmembrane region" description="Helical" evidence="2">
    <location>
        <begin position="94"/>
        <end position="122"/>
    </location>
</feature>
<protein>
    <recommendedName>
        <fullName evidence="5">DUF4190 domain-containing protein</fullName>
    </recommendedName>
</protein>
<dbReference type="NCBIfam" id="NF040945">
    <property type="entry name" value="CCC_membrane"/>
    <property type="match status" value="1"/>
</dbReference>
<gene>
    <name evidence="3" type="ORF">BST97_10590</name>
</gene>
<evidence type="ECO:0000256" key="2">
    <source>
        <dbReference type="SAM" id="Phobius"/>
    </source>
</evidence>
<keyword evidence="2" id="KW-0812">Transmembrane</keyword>
<dbReference type="AlphaFoldDB" id="A0A1W6MLE7"/>
<feature type="transmembrane region" description="Helical" evidence="2">
    <location>
        <begin position="29"/>
        <end position="62"/>
    </location>
</feature>